<evidence type="ECO:0000313" key="4">
    <source>
        <dbReference type="EMBL" id="WUI83709.1"/>
    </source>
</evidence>
<dbReference type="PANTHER" id="PTHR33393:SF11">
    <property type="entry name" value="POLYGLUTAMINE SYNTHESIS ACCESSORY PROTEIN RV0574C-RELATED"/>
    <property type="match status" value="1"/>
</dbReference>
<feature type="domain" description="Capsule synthesis protein CapA" evidence="3">
    <location>
        <begin position="8"/>
        <end position="280"/>
    </location>
</feature>
<dbReference type="Pfam" id="PF09587">
    <property type="entry name" value="PGA_cap"/>
    <property type="match status" value="1"/>
</dbReference>
<dbReference type="SUPFAM" id="SSF56300">
    <property type="entry name" value="Metallo-dependent phosphatases"/>
    <property type="match status" value="1"/>
</dbReference>
<reference evidence="4 5" key="1">
    <citation type="submission" date="2022-10" db="EMBL/GenBank/DDBJ databases">
        <title>The complete genomes of actinobacterial strains from the NBC collection.</title>
        <authorList>
            <person name="Joergensen T.S."/>
            <person name="Alvarez Arevalo M."/>
            <person name="Sterndorff E.B."/>
            <person name="Faurdal D."/>
            <person name="Vuksanovic O."/>
            <person name="Mourched A.-S."/>
            <person name="Charusanti P."/>
            <person name="Shaw S."/>
            <person name="Blin K."/>
            <person name="Weber T."/>
        </authorList>
    </citation>
    <scope>NUCLEOTIDE SEQUENCE [LARGE SCALE GENOMIC DNA]</scope>
    <source>
        <strain evidence="4 5">NBC_00396</strain>
    </source>
</reference>
<dbReference type="RefSeq" id="WP_328373046.1">
    <property type="nucleotide sequence ID" value="NZ_CP107936.1"/>
</dbReference>
<evidence type="ECO:0000259" key="3">
    <source>
        <dbReference type="SMART" id="SM00854"/>
    </source>
</evidence>
<dbReference type="InterPro" id="IPR019079">
    <property type="entry name" value="Capsule_synth_CapA"/>
</dbReference>
<dbReference type="Proteomes" id="UP001346877">
    <property type="component" value="Chromosome"/>
</dbReference>
<keyword evidence="5" id="KW-1185">Reference proteome</keyword>
<dbReference type="SMART" id="SM00854">
    <property type="entry name" value="PGA_cap"/>
    <property type="match status" value="1"/>
</dbReference>
<dbReference type="EMBL" id="CP107941">
    <property type="protein sequence ID" value="WUI83709.1"/>
    <property type="molecule type" value="Genomic_DNA"/>
</dbReference>
<dbReference type="InterPro" id="IPR029052">
    <property type="entry name" value="Metallo-depent_PP-like"/>
</dbReference>
<dbReference type="InterPro" id="IPR052169">
    <property type="entry name" value="CW_Biosynth-Accessory"/>
</dbReference>
<dbReference type="Gene3D" id="3.60.21.10">
    <property type="match status" value="1"/>
</dbReference>
<sequence length="424" mass="45147">MTAPSTRTPSRLGSFDACSTPPSNGNPVPAFNPRRRVLLGQDHPSVGSEERGCASPCSDRSAPGARRKSSTFGPGPAANADPLARAGFDVLSLANNHIGDGGHRGLRDTIRVLNGLGIATVGAGGDIAEARSPAIVERDGIRVGFLAYASVFPYGYEARGSVPGLAPIRSYTHYNPPTDNLWDPGAAPSITTEEVPEDAEALIDDITATRERADVVVVSVHWGDMYKPFVLRDHERRIARLVIDAGADVVLGHHHHMWRGMEFYRGKPIWYGLGHHLFDLPDIEKRIAADGDAIPPIGPADDAGLDRYSGSYRLGHRAGYPLLPFHPDGRLTGVAIVRAGRDGVGAVGFAPAVINQANEPIAVAPDSDEGRRVLDYLKECCTSQGLRVRFGTPEADSGLPPGCVQLLPPDGTTRSTGEEVDVFA</sequence>
<feature type="region of interest" description="Disordered" evidence="2">
    <location>
        <begin position="1"/>
        <end position="78"/>
    </location>
</feature>
<dbReference type="CDD" id="cd07381">
    <property type="entry name" value="MPP_CapA"/>
    <property type="match status" value="1"/>
</dbReference>
<evidence type="ECO:0000256" key="1">
    <source>
        <dbReference type="ARBA" id="ARBA00005662"/>
    </source>
</evidence>
<gene>
    <name evidence="4" type="ORF">OG375_05025</name>
</gene>
<organism evidence="4 5">
    <name type="scientific">Micromonospora zamorensis</name>
    <dbReference type="NCBI Taxonomy" id="709883"/>
    <lineage>
        <taxon>Bacteria</taxon>
        <taxon>Bacillati</taxon>
        <taxon>Actinomycetota</taxon>
        <taxon>Actinomycetes</taxon>
        <taxon>Micromonosporales</taxon>
        <taxon>Micromonosporaceae</taxon>
        <taxon>Micromonospora</taxon>
    </lineage>
</organism>
<name>A0ABZ1PHV9_9ACTN</name>
<protein>
    <submittedName>
        <fullName evidence="4">CapA family protein</fullName>
    </submittedName>
</protein>
<feature type="compositionally biased region" description="Polar residues" evidence="2">
    <location>
        <begin position="1"/>
        <end position="11"/>
    </location>
</feature>
<evidence type="ECO:0000256" key="2">
    <source>
        <dbReference type="SAM" id="MobiDB-lite"/>
    </source>
</evidence>
<dbReference type="PANTHER" id="PTHR33393">
    <property type="entry name" value="POLYGLUTAMINE SYNTHESIS ACCESSORY PROTEIN RV0574C-RELATED"/>
    <property type="match status" value="1"/>
</dbReference>
<comment type="similarity">
    <text evidence="1">Belongs to the CapA family.</text>
</comment>
<accession>A0ABZ1PHV9</accession>
<evidence type="ECO:0000313" key="5">
    <source>
        <dbReference type="Proteomes" id="UP001346877"/>
    </source>
</evidence>
<proteinExistence type="inferred from homology"/>